<evidence type="ECO:0000313" key="1">
    <source>
        <dbReference type="EMBL" id="EHQ08306.1"/>
    </source>
</evidence>
<name>H2CL55_9LEPT</name>
<dbReference type="HOGENOM" id="CLU_798563_0_0_12"/>
<keyword evidence="2" id="KW-1185">Reference proteome</keyword>
<evidence type="ECO:0000313" key="2">
    <source>
        <dbReference type="Proteomes" id="UP000005737"/>
    </source>
</evidence>
<organism evidence="1 2">
    <name type="scientific">Leptonema illini DSM 21528</name>
    <dbReference type="NCBI Taxonomy" id="929563"/>
    <lineage>
        <taxon>Bacteria</taxon>
        <taxon>Pseudomonadati</taxon>
        <taxon>Spirochaetota</taxon>
        <taxon>Spirochaetia</taxon>
        <taxon>Leptospirales</taxon>
        <taxon>Leptospiraceae</taxon>
        <taxon>Leptonema</taxon>
    </lineage>
</organism>
<protein>
    <submittedName>
        <fullName evidence="1">Uncharacterized protein</fullName>
    </submittedName>
</protein>
<sequence>MPLMKKDLPDIQLDAGMYSQARQLGMSMTDYLAHLESDKGYEPKGEAAELDAFERQLAKHDISPQGASLVQDFFKTSTSSVLFPEYVQRQVSLGMLWGKREVSIEDLIAATDTLVGTDVTRIPGLDFSAEKAKASKVSEGSRFPVATIKFKDKTVQLGKVGVAFESSYEAIRRVKLPIINIMLQRIGYNIKNQITELALKVMKDGDGSAGSAATTSTTTTTTWTYADYVDAIMSAADGHEYSHICLAKAFMQKLLTDSTNFPQFQSRSILEAFLKTGDLTDFLGVKWRTHAKADDNTILSWEQSSSLISYEEAGANLVETDKLINKQMHESVISKMIGFGKPFEACAGYKTKKT</sequence>
<dbReference type="RefSeq" id="WP_002774862.1">
    <property type="nucleotide sequence ID" value="NZ_JH597773.1"/>
</dbReference>
<dbReference type="STRING" id="183.GCA_002009735_02082"/>
<dbReference type="Proteomes" id="UP000005737">
    <property type="component" value="Unassembled WGS sequence"/>
</dbReference>
<gene>
    <name evidence="1" type="ORF">Lepil_3649</name>
</gene>
<dbReference type="SUPFAM" id="SSF56563">
    <property type="entry name" value="Major capsid protein gp5"/>
    <property type="match status" value="1"/>
</dbReference>
<accession>H2CL55</accession>
<dbReference type="AlphaFoldDB" id="H2CL55"/>
<dbReference type="Pfam" id="PF25209">
    <property type="entry name" value="Phage_capsid_4"/>
    <property type="match status" value="1"/>
</dbReference>
<proteinExistence type="predicted"/>
<reference evidence="1 2" key="1">
    <citation type="submission" date="2011-10" db="EMBL/GenBank/DDBJ databases">
        <title>The Improved High-Quality Draft genome of Leptonema illini DSM 21528.</title>
        <authorList>
            <consortium name="US DOE Joint Genome Institute (JGI-PGF)"/>
            <person name="Lucas S."/>
            <person name="Copeland A."/>
            <person name="Lapidus A."/>
            <person name="Glavina del Rio T."/>
            <person name="Dalin E."/>
            <person name="Tice H."/>
            <person name="Bruce D."/>
            <person name="Goodwin L."/>
            <person name="Pitluck S."/>
            <person name="Peters L."/>
            <person name="Mikhailova N."/>
            <person name="Held B."/>
            <person name="Kyrpides N."/>
            <person name="Mavromatis K."/>
            <person name="Ivanova N."/>
            <person name="Markowitz V."/>
            <person name="Cheng J.-F."/>
            <person name="Hugenholtz P."/>
            <person name="Woyke T."/>
            <person name="Wu D."/>
            <person name="Gronow S."/>
            <person name="Wellnitz S."/>
            <person name="Brambilla E.-M."/>
            <person name="Klenk H.-P."/>
            <person name="Eisen J.A."/>
        </authorList>
    </citation>
    <scope>NUCLEOTIDE SEQUENCE [LARGE SCALE GENOMIC DNA]</scope>
    <source>
        <strain evidence="1 2">DSM 21528</strain>
    </source>
</reference>
<dbReference type="EMBL" id="JH597773">
    <property type="protein sequence ID" value="EHQ08306.1"/>
    <property type="molecule type" value="Genomic_DNA"/>
</dbReference>